<dbReference type="CDD" id="cd20524">
    <property type="entry name" value="CYCLIN_CCNH_rpt1"/>
    <property type="match status" value="1"/>
</dbReference>
<gene>
    <name evidence="1" type="ORF">PCOR1329_LOCUS84414</name>
</gene>
<dbReference type="Gene3D" id="1.10.472.10">
    <property type="entry name" value="Cyclin-like"/>
    <property type="match status" value="1"/>
</dbReference>
<dbReference type="Proteomes" id="UP001189429">
    <property type="component" value="Unassembled WGS sequence"/>
</dbReference>
<organism evidence="1 2">
    <name type="scientific">Prorocentrum cordatum</name>
    <dbReference type="NCBI Taxonomy" id="2364126"/>
    <lineage>
        <taxon>Eukaryota</taxon>
        <taxon>Sar</taxon>
        <taxon>Alveolata</taxon>
        <taxon>Dinophyceae</taxon>
        <taxon>Prorocentrales</taxon>
        <taxon>Prorocentraceae</taxon>
        <taxon>Prorocentrum</taxon>
    </lineage>
</organism>
<accession>A0ABN9YFT0</accession>
<evidence type="ECO:0000313" key="1">
    <source>
        <dbReference type="EMBL" id="CAK0910176.1"/>
    </source>
</evidence>
<dbReference type="SUPFAM" id="SSF47954">
    <property type="entry name" value="Cyclin-like"/>
    <property type="match status" value="1"/>
</dbReference>
<protein>
    <recommendedName>
        <fullName evidence="3">Cyclin-like domain-containing protein</fullName>
    </recommendedName>
</protein>
<comment type="caution">
    <text evidence="1">The sequence shown here is derived from an EMBL/GenBank/DDBJ whole genome shotgun (WGS) entry which is preliminary data.</text>
</comment>
<keyword evidence="2" id="KW-1185">Reference proteome</keyword>
<sequence length="181" mass="19166">MLGPGDAAPGWLFSAEGLARARQQAHDRAAETLGALSGAAGGEEQAAAASGGAAGRELARPLCLEEAGSLASFYAQKLPELCGLCGASGDVRWTAMVFYRRFFAVCSPMEHDPLPAMFACVHLACKVEEEHHITLEKLLAAADLGSDRAMQGKVVDSEICVLEGAQGEDERHDEIRVRQIT</sequence>
<reference evidence="1" key="1">
    <citation type="submission" date="2023-10" db="EMBL/GenBank/DDBJ databases">
        <authorList>
            <person name="Chen Y."/>
            <person name="Shah S."/>
            <person name="Dougan E. K."/>
            <person name="Thang M."/>
            <person name="Chan C."/>
        </authorList>
    </citation>
    <scope>NUCLEOTIDE SEQUENCE [LARGE SCALE GENOMIC DNA]</scope>
</reference>
<evidence type="ECO:0000313" key="2">
    <source>
        <dbReference type="Proteomes" id="UP001189429"/>
    </source>
</evidence>
<evidence type="ECO:0008006" key="3">
    <source>
        <dbReference type="Google" id="ProtNLM"/>
    </source>
</evidence>
<name>A0ABN9YFT0_9DINO</name>
<proteinExistence type="predicted"/>
<dbReference type="EMBL" id="CAUYUJ010022337">
    <property type="protein sequence ID" value="CAK0910176.1"/>
    <property type="molecule type" value="Genomic_DNA"/>
</dbReference>
<dbReference type="InterPro" id="IPR036915">
    <property type="entry name" value="Cyclin-like_sf"/>
</dbReference>